<dbReference type="EMBL" id="JRNQ01000098">
    <property type="protein sequence ID" value="KGF43192.1"/>
    <property type="molecule type" value="Genomic_DNA"/>
</dbReference>
<organism evidence="2 3">
    <name type="scientific">Prevotella bivia DNF00320</name>
    <dbReference type="NCBI Taxonomy" id="1401068"/>
    <lineage>
        <taxon>Bacteria</taxon>
        <taxon>Pseudomonadati</taxon>
        <taxon>Bacteroidota</taxon>
        <taxon>Bacteroidia</taxon>
        <taxon>Bacteroidales</taxon>
        <taxon>Prevotellaceae</taxon>
        <taxon>Prevotella</taxon>
    </lineage>
</organism>
<proteinExistence type="predicted"/>
<evidence type="ECO:0000313" key="3">
    <source>
        <dbReference type="Proteomes" id="UP000029525"/>
    </source>
</evidence>
<name>A0A096BKG9_9BACT</name>
<evidence type="ECO:0000259" key="1">
    <source>
        <dbReference type="Pfam" id="PF03432"/>
    </source>
</evidence>
<feature type="domain" description="MobA/VirD2-like nuclease" evidence="1">
    <location>
        <begin position="37"/>
        <end position="147"/>
    </location>
</feature>
<evidence type="ECO:0000313" key="2">
    <source>
        <dbReference type="EMBL" id="KGF43192.1"/>
    </source>
</evidence>
<dbReference type="InterPro" id="IPR005094">
    <property type="entry name" value="Endonuclease_MobA/VirD2"/>
</dbReference>
<accession>A0A096BKG9</accession>
<protein>
    <submittedName>
        <fullName evidence="2">Relaxase</fullName>
    </submittedName>
</protein>
<comment type="caution">
    <text evidence="2">The sequence shown here is derived from an EMBL/GenBank/DDBJ whole genome shotgun (WGS) entry which is preliminary data.</text>
</comment>
<dbReference type="AlphaFoldDB" id="A0A096BKG9"/>
<gene>
    <name evidence="2" type="ORF">HMPREF0647_10385</name>
</gene>
<dbReference type="Pfam" id="PF03432">
    <property type="entry name" value="Relaxase"/>
    <property type="match status" value="1"/>
</dbReference>
<sequence>MIATILPSSTTFHAVEYNERKVAKGQAVLLEMQNFGYVGAVDGYTPEQQQQYLMDYSARNEHIRKAQFHVAISCRGHEYSQEQLLDIAHRYLHEMGYDDEGQPLLIYAHNDTDNNHLHIITSRVNPNGQKIEHNHERIRSQEAINKIVGEDEELRASLFLKEALGYKFNSLTQFKAIMEASGYECFERDGNLEIARSGRVRTKITKDDLIAGFSTIDEKESYKRRRQLGAIMKKYRNMVSSRGELADIMQKKFGVSLIFFGSKDKPYGYMIVDHHKQTVYKGGSVLSIKQLQHFMSEEERINKVELYVDAMLEDNPRMITYELNRMLWRQYGTRIAKGRFKLLSGKQIALSDNVQKVLKFNFMLRHVQAFCPTNETERDILCHIWKIENPHLIYIEPYSRPNNGFAVEVLNNLAASTVKQDLGVALKENHLAIFRQGDQYYCVDFTHRCIFNLASEGIDFKSLLPTLQELQPMPAQSSRHSNNILGNVLSHQTSVFDRNAEWEVGSNVGYEVDGEWKLKI</sequence>
<dbReference type="Proteomes" id="UP000029525">
    <property type="component" value="Unassembled WGS sequence"/>
</dbReference>
<reference evidence="2 3" key="1">
    <citation type="submission" date="2014-07" db="EMBL/GenBank/DDBJ databases">
        <authorList>
            <person name="McCorrison J."/>
            <person name="Sanka R."/>
            <person name="Torralba M."/>
            <person name="Gillis M."/>
            <person name="Haft D.H."/>
            <person name="Methe B."/>
            <person name="Sutton G."/>
            <person name="Nelson K.E."/>
        </authorList>
    </citation>
    <scope>NUCLEOTIDE SEQUENCE [LARGE SCALE GENOMIC DNA]</scope>
    <source>
        <strain evidence="2 3">DNF00320</strain>
    </source>
</reference>
<dbReference type="RefSeq" id="WP_036868516.1">
    <property type="nucleotide sequence ID" value="NZ_JRNQ01000098.1"/>
</dbReference>
<dbReference type="OrthoDB" id="915634at2"/>